<gene>
    <name evidence="9" type="primary">rpl11p</name>
    <name evidence="9" type="ORF">MSIBF_A1890012</name>
</gene>
<dbReference type="SMART" id="SM00649">
    <property type="entry name" value="RL11"/>
    <property type="match status" value="1"/>
</dbReference>
<dbReference type="GO" id="GO:0070180">
    <property type="term" value="F:large ribosomal subunit rRNA binding"/>
    <property type="evidence" value="ECO:0007669"/>
    <property type="project" value="TreeGrafter"/>
</dbReference>
<keyword evidence="2" id="KW-0699">rRNA-binding</keyword>
<name>A0A098E7P9_9ZZZZ</name>
<dbReference type="Pfam" id="PF00298">
    <property type="entry name" value="Ribosomal_L11"/>
    <property type="match status" value="1"/>
</dbReference>
<evidence type="ECO:0000256" key="6">
    <source>
        <dbReference type="SAM" id="MobiDB-lite"/>
    </source>
</evidence>
<keyword evidence="3" id="KW-0694">RNA-binding</keyword>
<organism evidence="9">
    <name type="scientific">groundwater metagenome</name>
    <dbReference type="NCBI Taxonomy" id="717931"/>
    <lineage>
        <taxon>unclassified sequences</taxon>
        <taxon>metagenomes</taxon>
        <taxon>ecological metagenomes</taxon>
    </lineage>
</organism>
<dbReference type="Gene3D" id="1.10.10.250">
    <property type="entry name" value="Ribosomal protein L11, C-terminal domain"/>
    <property type="match status" value="1"/>
</dbReference>
<dbReference type="InterPro" id="IPR036769">
    <property type="entry name" value="Ribosomal_uL11_C_sf"/>
</dbReference>
<dbReference type="SUPFAM" id="SSF54747">
    <property type="entry name" value="Ribosomal L11/L12e N-terminal domain"/>
    <property type="match status" value="1"/>
</dbReference>
<dbReference type="Gene3D" id="3.30.1550.10">
    <property type="entry name" value="Ribosomal protein L11/L12, N-terminal domain"/>
    <property type="match status" value="1"/>
</dbReference>
<dbReference type="InterPro" id="IPR020783">
    <property type="entry name" value="Ribosomal_uL11_C"/>
</dbReference>
<evidence type="ECO:0000259" key="8">
    <source>
        <dbReference type="Pfam" id="PF03946"/>
    </source>
</evidence>
<dbReference type="GO" id="GO:0006412">
    <property type="term" value="P:translation"/>
    <property type="evidence" value="ECO:0007669"/>
    <property type="project" value="InterPro"/>
</dbReference>
<sequence length="156" mass="16681">MPEIIESLVDGGNAKPGPPLGPMLGPTGVNIKQVIDEVNKKTKDFEGMKVPVKITIDTTTKKFEIEVGTPPTSALLKKEIGLAKGGKDKNFVGDISMEQILKVVKMKKDIMLAANLKAALKEAAGTCVSMGLTIESMPPKDFIKAVSDGKFDKKIN</sequence>
<reference evidence="9" key="1">
    <citation type="submission" date="2014-09" db="EMBL/GenBank/DDBJ databases">
        <authorList>
            <person name="Probst J Alexander"/>
        </authorList>
    </citation>
    <scope>NUCLEOTIDE SEQUENCE</scope>
</reference>
<protein>
    <submittedName>
        <fullName evidence="9">50S ribosomal protein L11P</fullName>
    </submittedName>
</protein>
<evidence type="ECO:0000256" key="5">
    <source>
        <dbReference type="ARBA" id="ARBA00023274"/>
    </source>
</evidence>
<accession>A0A098E7P9</accession>
<dbReference type="FunFam" id="3.30.1550.10:FF:000007">
    <property type="entry name" value="50S ribosomal protein L11"/>
    <property type="match status" value="1"/>
</dbReference>
<feature type="domain" description="Large ribosomal subunit protein uL11 N-terminal" evidence="8">
    <location>
        <begin position="8"/>
        <end position="63"/>
    </location>
</feature>
<evidence type="ECO:0000256" key="2">
    <source>
        <dbReference type="ARBA" id="ARBA00022730"/>
    </source>
</evidence>
<dbReference type="Pfam" id="PF03946">
    <property type="entry name" value="Ribosomal_L11_N"/>
    <property type="match status" value="1"/>
</dbReference>
<evidence type="ECO:0000256" key="3">
    <source>
        <dbReference type="ARBA" id="ARBA00022884"/>
    </source>
</evidence>
<comment type="similarity">
    <text evidence="1">Belongs to the universal ribosomal protein uL11 family.</text>
</comment>
<feature type="region of interest" description="Disordered" evidence="6">
    <location>
        <begin position="1"/>
        <end position="21"/>
    </location>
</feature>
<evidence type="ECO:0000259" key="7">
    <source>
        <dbReference type="Pfam" id="PF00298"/>
    </source>
</evidence>
<dbReference type="EMBL" id="CCXY01000100">
    <property type="protein sequence ID" value="CEG12043.1"/>
    <property type="molecule type" value="Genomic_DNA"/>
</dbReference>
<dbReference type="AlphaFoldDB" id="A0A098E7P9"/>
<dbReference type="HAMAP" id="MF_00736">
    <property type="entry name" value="Ribosomal_uL11"/>
    <property type="match status" value="1"/>
</dbReference>
<dbReference type="PANTHER" id="PTHR11661">
    <property type="entry name" value="60S RIBOSOMAL PROTEIN L12"/>
    <property type="match status" value="1"/>
</dbReference>
<dbReference type="PANTHER" id="PTHR11661:SF1">
    <property type="entry name" value="LARGE RIBOSOMAL SUBUNIT PROTEIN UL11M"/>
    <property type="match status" value="1"/>
</dbReference>
<dbReference type="NCBIfam" id="NF002232">
    <property type="entry name" value="PRK01143.1"/>
    <property type="match status" value="1"/>
</dbReference>
<dbReference type="InterPro" id="IPR000911">
    <property type="entry name" value="Ribosomal_uL11"/>
</dbReference>
<evidence type="ECO:0000256" key="4">
    <source>
        <dbReference type="ARBA" id="ARBA00022980"/>
    </source>
</evidence>
<dbReference type="GO" id="GO:0015934">
    <property type="term" value="C:large ribosomal subunit"/>
    <property type="evidence" value="ECO:0007669"/>
    <property type="project" value="TreeGrafter"/>
</dbReference>
<dbReference type="SUPFAM" id="SSF46906">
    <property type="entry name" value="Ribosomal protein L11, C-terminal domain"/>
    <property type="match status" value="1"/>
</dbReference>
<keyword evidence="5" id="KW-0687">Ribonucleoprotein</keyword>
<dbReference type="InterPro" id="IPR036796">
    <property type="entry name" value="Ribosomal_uL11_N_sf"/>
</dbReference>
<proteinExistence type="inferred from homology"/>
<feature type="domain" description="Large ribosomal subunit protein uL11 C-terminal" evidence="7">
    <location>
        <begin position="69"/>
        <end position="134"/>
    </location>
</feature>
<keyword evidence="4 9" id="KW-0689">Ribosomal protein</keyword>
<dbReference type="InterPro" id="IPR020784">
    <property type="entry name" value="Ribosomal_uL11_N"/>
</dbReference>
<evidence type="ECO:0000256" key="1">
    <source>
        <dbReference type="ARBA" id="ARBA00010537"/>
    </source>
</evidence>
<dbReference type="GO" id="GO:0003735">
    <property type="term" value="F:structural constituent of ribosome"/>
    <property type="evidence" value="ECO:0007669"/>
    <property type="project" value="InterPro"/>
</dbReference>
<evidence type="ECO:0000313" key="9">
    <source>
        <dbReference type="EMBL" id="CEG12043.1"/>
    </source>
</evidence>
<dbReference type="CDD" id="cd00349">
    <property type="entry name" value="Ribosomal_L11"/>
    <property type="match status" value="1"/>
</dbReference>